<sequence length="171" mass="18809">MALPRKLKYLNLFNEGNNWQGIVESLTLPKLTRKLENYRGGGMSGSAKVDLGLDDDALDVEWTIGGIEALPIKQMGVAKLDGVMLRYTGSIQRDDTGEVQAVEAVIRGRHKELDFGEHKQGENSTTKISTAVTYFKLTIAGEEICEIDTVNMIESFGGVDRLAEHRQAIGL</sequence>
<gene>
    <name evidence="1" type="ORF">EGO53_12955</name>
</gene>
<proteinExistence type="predicted"/>
<dbReference type="Proteomes" id="UP000317572">
    <property type="component" value="Chromosome"/>
</dbReference>
<dbReference type="RefSeq" id="WP_142815455.1">
    <property type="nucleotide sequence ID" value="NZ_CAMKJK010000001.1"/>
</dbReference>
<accession>A0A515CWV1</accession>
<evidence type="ECO:0000313" key="1">
    <source>
        <dbReference type="EMBL" id="QDL32645.1"/>
    </source>
</evidence>
<dbReference type="NCBIfam" id="TIGR01611">
    <property type="entry name" value="tail_tube"/>
    <property type="match status" value="1"/>
</dbReference>
<organism evidence="1 2">
    <name type="scientific">Serratia liquefaciens</name>
    <dbReference type="NCBI Taxonomy" id="614"/>
    <lineage>
        <taxon>Bacteria</taxon>
        <taxon>Pseudomonadati</taxon>
        <taxon>Pseudomonadota</taxon>
        <taxon>Gammaproteobacteria</taxon>
        <taxon>Enterobacterales</taxon>
        <taxon>Yersiniaceae</taxon>
        <taxon>Serratia</taxon>
    </lineage>
</organism>
<name>A0A515CWV1_SERLI</name>
<dbReference type="AlphaFoldDB" id="A0A515CWV1"/>
<dbReference type="EMBL" id="CP033893">
    <property type="protein sequence ID" value="QDL32645.1"/>
    <property type="molecule type" value="Genomic_DNA"/>
</dbReference>
<evidence type="ECO:0000313" key="2">
    <source>
        <dbReference type="Proteomes" id="UP000317572"/>
    </source>
</evidence>
<dbReference type="STRING" id="614.XJ20_14130"/>
<dbReference type="InterPro" id="IPR006498">
    <property type="entry name" value="Tail_tube"/>
</dbReference>
<protein>
    <submittedName>
        <fullName evidence="1">Phage major tail tube protein</fullName>
    </submittedName>
</protein>
<reference evidence="1 2" key="1">
    <citation type="submission" date="2018-11" db="EMBL/GenBank/DDBJ databases">
        <title>The first complete genome of Serratia liquefaciens isolated from metalophyte plant revel distinctness adaptive mechanisms in an extreme habitat.</title>
        <authorList>
            <person name="Caneschi W.L."/>
            <person name="Sanchez A.B."/>
            <person name="Felestrino E.B."/>
            <person name="Assis R.A.B."/>
            <person name="Lemes C.G.C."/>
            <person name="Cordeiro I.F."/>
            <person name="Fonseca N.P."/>
            <person name="Villa M."/>
            <person name="Vieira I.T."/>
            <person name="Moraes L.A."/>
            <person name="Kamino L.H.Y."/>
            <person name="do Carmo F."/>
            <person name="Garcia C.M."/>
            <person name="Almeida N.F."/>
            <person name="Silva R.S."/>
            <person name="Ferro J.A."/>
            <person name="Ferro M.I.T."/>
            <person name="Varani A.M."/>
            <person name="Ferreira R.M."/>
            <person name="dos Santos V.L."/>
            <person name="Silva U.C."/>
            <person name="Setubal J.C."/>
            <person name="Moreira L.M."/>
        </authorList>
    </citation>
    <scope>NUCLEOTIDE SEQUENCE [LARGE SCALE GENOMIC DNA]</scope>
    <source>
        <strain evidence="1 2">FG3</strain>
    </source>
</reference>
<dbReference type="Pfam" id="PF04985">
    <property type="entry name" value="Phage_tube"/>
    <property type="match status" value="1"/>
</dbReference>